<organism evidence="1 2">
    <name type="scientific">Caerostris darwini</name>
    <dbReference type="NCBI Taxonomy" id="1538125"/>
    <lineage>
        <taxon>Eukaryota</taxon>
        <taxon>Metazoa</taxon>
        <taxon>Ecdysozoa</taxon>
        <taxon>Arthropoda</taxon>
        <taxon>Chelicerata</taxon>
        <taxon>Arachnida</taxon>
        <taxon>Araneae</taxon>
        <taxon>Araneomorphae</taxon>
        <taxon>Entelegynae</taxon>
        <taxon>Araneoidea</taxon>
        <taxon>Araneidae</taxon>
        <taxon>Caerostris</taxon>
    </lineage>
</organism>
<name>A0AAV4V4P7_9ARAC</name>
<accession>A0AAV4V4P7</accession>
<protein>
    <submittedName>
        <fullName evidence="1">Uncharacterized protein</fullName>
    </submittedName>
</protein>
<dbReference type="AlphaFoldDB" id="A0AAV4V4P7"/>
<evidence type="ECO:0000313" key="1">
    <source>
        <dbReference type="EMBL" id="GIY64910.1"/>
    </source>
</evidence>
<sequence length="109" mass="12409">MNLFTERKSMWSTTRQSMPTLLCIVSPKARWGKKERKKKHKVLVQKNTDDVVCRDRAENLSTQYSAENLTTQYSAENISCSIETSTELKAGSRASVKTNYNGITLHPIK</sequence>
<comment type="caution">
    <text evidence="1">The sequence shown here is derived from an EMBL/GenBank/DDBJ whole genome shotgun (WGS) entry which is preliminary data.</text>
</comment>
<dbReference type="EMBL" id="BPLQ01012357">
    <property type="protein sequence ID" value="GIY64910.1"/>
    <property type="molecule type" value="Genomic_DNA"/>
</dbReference>
<reference evidence="1 2" key="1">
    <citation type="submission" date="2021-06" db="EMBL/GenBank/DDBJ databases">
        <title>Caerostris darwini draft genome.</title>
        <authorList>
            <person name="Kono N."/>
            <person name="Arakawa K."/>
        </authorList>
    </citation>
    <scope>NUCLEOTIDE SEQUENCE [LARGE SCALE GENOMIC DNA]</scope>
</reference>
<evidence type="ECO:0000313" key="2">
    <source>
        <dbReference type="Proteomes" id="UP001054837"/>
    </source>
</evidence>
<proteinExistence type="predicted"/>
<dbReference type="Proteomes" id="UP001054837">
    <property type="component" value="Unassembled WGS sequence"/>
</dbReference>
<gene>
    <name evidence="1" type="ORF">CDAR_483071</name>
</gene>
<keyword evidence="2" id="KW-1185">Reference proteome</keyword>